<dbReference type="Proteomes" id="UP001172102">
    <property type="component" value="Unassembled WGS sequence"/>
</dbReference>
<evidence type="ECO:0000259" key="1">
    <source>
        <dbReference type="Pfam" id="PF06985"/>
    </source>
</evidence>
<dbReference type="EMBL" id="JAUKUA010000002">
    <property type="protein sequence ID" value="KAK0725105.1"/>
    <property type="molecule type" value="Genomic_DNA"/>
</dbReference>
<dbReference type="Pfam" id="PF06985">
    <property type="entry name" value="HET"/>
    <property type="match status" value="1"/>
</dbReference>
<proteinExistence type="predicted"/>
<dbReference type="AlphaFoldDB" id="A0AA40E2X8"/>
<evidence type="ECO:0000313" key="3">
    <source>
        <dbReference type="Proteomes" id="UP001172102"/>
    </source>
</evidence>
<dbReference type="InterPro" id="IPR010730">
    <property type="entry name" value="HET"/>
</dbReference>
<name>A0AA40E2X8_9PEZI</name>
<evidence type="ECO:0000313" key="2">
    <source>
        <dbReference type="EMBL" id="KAK0725105.1"/>
    </source>
</evidence>
<dbReference type="Pfam" id="PF26639">
    <property type="entry name" value="Het-6_barrel"/>
    <property type="match status" value="1"/>
</dbReference>
<sequence>MDLGPRAALYQALDIPNSVRLLQLRRDRDSSVTGLLQTVVLDAPDCPPFTALSYVWGALEHSGSITLNGQPFPILPSLVPILAAICDGSKFDPDGWYWIDSICINQADVDERGSQVQLMRRLYATATRTAVWLSPATREMDVAVDFFVELSEWNHGDELAFNDAGKWRAWAALLQRPWWRRMWTIQEFVIPLHLDFHCGGDKIFSREQFHRAMHTHGCQDPDTTIVPHGVRLPAWNRRRMRQRFEANPDDLGLFALMAYTGNSVVSDPRDRVYGILGLAAQDDRLLVGQPAYAEGVETLYWRIVVAFVKLRKRLDIICFSELFGVPYRDPLAGVSERGGEAIASWVPDWRTPTQTFVVPFMVSQGSQTHIGNFRPAYKRLNFRNPVTFSAAGDRDPNVTFSDDRRHMSCLGIIIDSLDGLGECMNERGLPQVEETELIQSTSPTNNALDPPSLLDSSRLLDQIVRSMVLDRQDRDLATRASLAQFRDELVHLNAILGDRADVRSSAIYHYLLTWLRANETIRIRGTTLEDLLRLHNNVKTSQMPPIDLSDAAEETLASRLVDTASLQRMRKRLATTESGHVGMAPLRAKKGDVVCVLFGCSVPVVLRSQGASFEFIGECYLDGYMNGEILDQDRSVQQIVLL</sequence>
<feature type="domain" description="Heterokaryon incompatibility" evidence="1">
    <location>
        <begin position="49"/>
        <end position="187"/>
    </location>
</feature>
<accession>A0AA40E2X8</accession>
<dbReference type="PANTHER" id="PTHR24148:SF73">
    <property type="entry name" value="HET DOMAIN PROTEIN (AFU_ORTHOLOGUE AFUA_8G01020)"/>
    <property type="match status" value="1"/>
</dbReference>
<protein>
    <submittedName>
        <fullName evidence="2">Heterokaryon incompatibility protein-domain-containing protein</fullName>
    </submittedName>
</protein>
<comment type="caution">
    <text evidence="2">The sequence shown here is derived from an EMBL/GenBank/DDBJ whole genome shotgun (WGS) entry which is preliminary data.</text>
</comment>
<dbReference type="PANTHER" id="PTHR24148">
    <property type="entry name" value="ANKYRIN REPEAT DOMAIN-CONTAINING PROTEIN 39 HOMOLOG-RELATED"/>
    <property type="match status" value="1"/>
</dbReference>
<reference evidence="2" key="1">
    <citation type="submission" date="2023-06" db="EMBL/GenBank/DDBJ databases">
        <title>Genome-scale phylogeny and comparative genomics of the fungal order Sordariales.</title>
        <authorList>
            <consortium name="Lawrence Berkeley National Laboratory"/>
            <person name="Hensen N."/>
            <person name="Bonometti L."/>
            <person name="Westerberg I."/>
            <person name="Brannstrom I.O."/>
            <person name="Guillou S."/>
            <person name="Cros-Aarteil S."/>
            <person name="Calhoun S."/>
            <person name="Haridas S."/>
            <person name="Kuo A."/>
            <person name="Mondo S."/>
            <person name="Pangilinan J."/>
            <person name="Riley R."/>
            <person name="Labutti K."/>
            <person name="Andreopoulos B."/>
            <person name="Lipzen A."/>
            <person name="Chen C."/>
            <person name="Yanf M."/>
            <person name="Daum C."/>
            <person name="Ng V."/>
            <person name="Clum A."/>
            <person name="Steindorff A."/>
            <person name="Ohm R."/>
            <person name="Martin F."/>
            <person name="Silar P."/>
            <person name="Natvig D."/>
            <person name="Lalanne C."/>
            <person name="Gautier V."/>
            <person name="Ament-Velasquez S.L."/>
            <person name="Kruys A."/>
            <person name="Hutchinson M.I."/>
            <person name="Powell A.J."/>
            <person name="Barry K."/>
            <person name="Miller A.N."/>
            <person name="Grigoriev I.V."/>
            <person name="Debuchy R."/>
            <person name="Gladieux P."/>
            <person name="Thoren M.H."/>
            <person name="Johannesson H."/>
        </authorList>
    </citation>
    <scope>NUCLEOTIDE SEQUENCE</scope>
    <source>
        <strain evidence="2">SMH4607-1</strain>
    </source>
</reference>
<organism evidence="2 3">
    <name type="scientific">Lasiosphaeris hirsuta</name>
    <dbReference type="NCBI Taxonomy" id="260670"/>
    <lineage>
        <taxon>Eukaryota</taxon>
        <taxon>Fungi</taxon>
        <taxon>Dikarya</taxon>
        <taxon>Ascomycota</taxon>
        <taxon>Pezizomycotina</taxon>
        <taxon>Sordariomycetes</taxon>
        <taxon>Sordariomycetidae</taxon>
        <taxon>Sordariales</taxon>
        <taxon>Lasiosphaeriaceae</taxon>
        <taxon>Lasiosphaeris</taxon>
    </lineage>
</organism>
<dbReference type="InterPro" id="IPR052895">
    <property type="entry name" value="HetReg/Transcr_Mod"/>
</dbReference>
<gene>
    <name evidence="2" type="ORF">B0H67DRAFT_482774</name>
</gene>
<keyword evidence="3" id="KW-1185">Reference proteome</keyword>